<dbReference type="InterPro" id="IPR016098">
    <property type="entry name" value="CAP/MinC_C"/>
</dbReference>
<evidence type="ECO:0000256" key="1">
    <source>
        <dbReference type="ARBA" id="ARBA00006291"/>
    </source>
</evidence>
<evidence type="ECO:0000259" key="7">
    <source>
        <dbReference type="Pfam" id="PF03775"/>
    </source>
</evidence>
<reference evidence="10" key="1">
    <citation type="journal article" date="2019" name="Int. J. Syst. Evol. Microbiol.">
        <title>The Global Catalogue of Microorganisms (GCM) 10K type strain sequencing project: providing services to taxonomists for standard genome sequencing and annotation.</title>
        <authorList>
            <consortium name="The Broad Institute Genomics Platform"/>
            <consortium name="The Broad Institute Genome Sequencing Center for Infectious Disease"/>
            <person name="Wu L."/>
            <person name="Ma J."/>
        </authorList>
    </citation>
    <scope>NUCLEOTIDE SEQUENCE [LARGE SCALE GENOMIC DNA]</scope>
    <source>
        <strain evidence="10">PCU 280</strain>
    </source>
</reference>
<comment type="caution">
    <text evidence="9">The sequence shown here is derived from an EMBL/GenBank/DDBJ whole genome shotgun (WGS) entry which is preliminary data.</text>
</comment>
<keyword evidence="2 6" id="KW-0132">Cell division</keyword>
<dbReference type="InterPro" id="IPR013033">
    <property type="entry name" value="MinC"/>
</dbReference>
<evidence type="ECO:0000313" key="9">
    <source>
        <dbReference type="EMBL" id="MFC6331576.1"/>
    </source>
</evidence>
<dbReference type="PANTHER" id="PTHR34108:SF1">
    <property type="entry name" value="SEPTUM SITE-DETERMINING PROTEIN MINC"/>
    <property type="match status" value="1"/>
</dbReference>
<dbReference type="InterPro" id="IPR005526">
    <property type="entry name" value="Septum_form_inhib_MinC_C"/>
</dbReference>
<evidence type="ECO:0000256" key="6">
    <source>
        <dbReference type="HAMAP-Rule" id="MF_00267"/>
    </source>
</evidence>
<evidence type="ECO:0000313" key="10">
    <source>
        <dbReference type="Proteomes" id="UP001596233"/>
    </source>
</evidence>
<evidence type="ECO:0000256" key="3">
    <source>
        <dbReference type="ARBA" id="ARBA00023210"/>
    </source>
</evidence>
<dbReference type="RefSeq" id="WP_379230965.1">
    <property type="nucleotide sequence ID" value="NZ_JBHSTE010000001.1"/>
</dbReference>
<dbReference type="InterPro" id="IPR055219">
    <property type="entry name" value="MinC_N_1"/>
</dbReference>
<protein>
    <recommendedName>
        <fullName evidence="6">Probable septum site-determining protein MinC</fullName>
    </recommendedName>
</protein>
<keyword evidence="4 6" id="KW-0131">Cell cycle</keyword>
<proteinExistence type="inferred from homology"/>
<keyword evidence="3 6" id="KW-0717">Septation</keyword>
<dbReference type="PANTHER" id="PTHR34108">
    <property type="entry name" value="SEPTUM SITE-DETERMINING PROTEIN MINC"/>
    <property type="match status" value="1"/>
</dbReference>
<keyword evidence="10" id="KW-1185">Reference proteome</keyword>
<evidence type="ECO:0000256" key="2">
    <source>
        <dbReference type="ARBA" id="ARBA00022618"/>
    </source>
</evidence>
<organism evidence="9 10">
    <name type="scientific">Paenibacillus septentrionalis</name>
    <dbReference type="NCBI Taxonomy" id="429342"/>
    <lineage>
        <taxon>Bacteria</taxon>
        <taxon>Bacillati</taxon>
        <taxon>Bacillota</taxon>
        <taxon>Bacilli</taxon>
        <taxon>Bacillales</taxon>
        <taxon>Paenibacillaceae</taxon>
        <taxon>Paenibacillus</taxon>
    </lineage>
</organism>
<name>A0ABW1V164_9BACL</name>
<feature type="domain" description="Septum site-determining protein MinC N-terminal" evidence="8">
    <location>
        <begin position="7"/>
        <end position="84"/>
    </location>
</feature>
<gene>
    <name evidence="6" type="primary">minC</name>
    <name evidence="9" type="ORF">ACFP56_03000</name>
</gene>
<evidence type="ECO:0000259" key="8">
    <source>
        <dbReference type="Pfam" id="PF22642"/>
    </source>
</evidence>
<feature type="domain" description="Septum formation inhibitor MinC C-terminal" evidence="7">
    <location>
        <begin position="102"/>
        <end position="199"/>
    </location>
</feature>
<dbReference type="Pfam" id="PF03775">
    <property type="entry name" value="MinC_C"/>
    <property type="match status" value="1"/>
</dbReference>
<dbReference type="Proteomes" id="UP001596233">
    <property type="component" value="Unassembled WGS sequence"/>
</dbReference>
<comment type="function">
    <text evidence="6">Cell division inhibitor that blocks the formation of polar Z ring septums. Rapidly oscillates between the poles of the cell to destabilize FtsZ filaments that have formed before they mature into polar Z rings. Prevents FtsZ polymerization.</text>
</comment>
<evidence type="ECO:0000256" key="5">
    <source>
        <dbReference type="ARBA" id="ARBA00046874"/>
    </source>
</evidence>
<dbReference type="InterPro" id="IPR036145">
    <property type="entry name" value="MinC_C_sf"/>
</dbReference>
<dbReference type="Gene3D" id="3.30.160.540">
    <property type="match status" value="1"/>
</dbReference>
<dbReference type="HAMAP" id="MF_00267">
    <property type="entry name" value="MinC"/>
    <property type="match status" value="1"/>
</dbReference>
<dbReference type="Gene3D" id="2.160.20.70">
    <property type="match status" value="1"/>
</dbReference>
<evidence type="ECO:0000256" key="4">
    <source>
        <dbReference type="ARBA" id="ARBA00023306"/>
    </source>
</evidence>
<comment type="subunit">
    <text evidence="5 6">Interacts with MinD and FtsZ.</text>
</comment>
<accession>A0ABW1V164</accession>
<sequence length="218" mass="24212">MTVKQHIMIKGVKDGLLFLLDDQCDFDVIIEELKHKIEKTHQQLLSGPLIHITIKLGNRTISEEQSKQLTEIIRSQGNLIIHAIDSNVPAVSKAHAELKVLSAIVRAGQEIEYDGDLLLLGDVHPGGVLRSTGDIYVLGALRGTAYAGIKGRTESIIAASVLRPTQMKIADILSKPLDEYELCDGLMEYAYLENEQISIQKLTLLHRENRMPVIMRGV</sequence>
<comment type="similarity">
    <text evidence="1 6">Belongs to the MinC family.</text>
</comment>
<dbReference type="Pfam" id="PF22642">
    <property type="entry name" value="MinC_N_1"/>
    <property type="match status" value="1"/>
</dbReference>
<dbReference type="SUPFAM" id="SSF63848">
    <property type="entry name" value="Cell-division inhibitor MinC, C-terminal domain"/>
    <property type="match status" value="1"/>
</dbReference>
<dbReference type="EMBL" id="JBHSTE010000001">
    <property type="protein sequence ID" value="MFC6331576.1"/>
    <property type="molecule type" value="Genomic_DNA"/>
</dbReference>